<sequence>YIPLFRACLSLRSVSRLHAYLMVTGLGQDALASTKLIESYSQMGCLRSSTLIFRSFLDPDSFMWGVLIKCHVWNGLFEEAVALYREMLGSFAGTSSFIFPSVLRACSAMRDLRTGETVHAGILKSGLMSDSVIATTLMSMYGEAGRLFGARKVFDSMPVRDSVSCSSMITNLVREGEAGEGLEIFREMLRQGVEVDHVTLLVVAEACGQTGMLSFGSSCHGYAIRRSVGLENEALGSSLIAMYGKCGDLRAAEKLLFEGPYRKSLSSWTALISSYNQNGCYSEALRTFIDMQKVGLDGNSVTLMNVVCCCARLGLLLQGKSVHGYATRHGIDVDRDFLRSSLIDLYATSGNLWCAKTVFGGGGVHEKNDAVSWNVLISGYAKEGMAHEALRLFVQMAAEGVSPDSYALGSALLASGSVGLVDFGSQIHSSAIKSSRISNEFVENALIDMYSKCGRVGSGLGIFRDGRRRSVVAWNSMMCGFLCNGYSREVLSLFDEMDVAMDGVTFLTAIQACSNAGFVDVGKSIHRELIVSGLTDPFLDTALTDFYARCGELDTARRVFDGSDEKTVASWSSMIGGYAMHGRMDDSLALFDRMTESGVKPNDAVMMNVLSGCSHSGYVEKGKHYFELLAEGAYGIEPKEGHYGCVVDMLSRAGDVNSAYEAVARSGWWWSREARSAFVNGCRIHGRMEKISQLQKNGDDDDYRLLFNGYAEAGEWEACVEVRRKM</sequence>
<proteinExistence type="predicted"/>
<dbReference type="EMBL" id="AUSU01005861">
    <property type="protein sequence ID" value="EPS62831.1"/>
    <property type="molecule type" value="Genomic_DNA"/>
</dbReference>
<reference evidence="3 4" key="1">
    <citation type="journal article" date="2013" name="BMC Genomics">
        <title>The miniature genome of a carnivorous plant Genlisea aurea contains a low number of genes and short non-coding sequences.</title>
        <authorList>
            <person name="Leushkin E.V."/>
            <person name="Sutormin R.A."/>
            <person name="Nabieva E.R."/>
            <person name="Penin A.A."/>
            <person name="Kondrashov A.S."/>
            <person name="Logacheva M.D."/>
        </authorList>
    </citation>
    <scope>NUCLEOTIDE SEQUENCE [LARGE SCALE GENOMIC DNA]</scope>
</reference>
<dbReference type="FunFam" id="1.25.40.10:FF:000344">
    <property type="entry name" value="Pentatricopeptide repeat-containing protein"/>
    <property type="match status" value="1"/>
</dbReference>
<dbReference type="GO" id="GO:0003723">
    <property type="term" value="F:RNA binding"/>
    <property type="evidence" value="ECO:0007669"/>
    <property type="project" value="InterPro"/>
</dbReference>
<protein>
    <recommendedName>
        <fullName evidence="5">Pentatricopeptide repeat-containing protein</fullName>
    </recommendedName>
</protein>
<keyword evidence="4" id="KW-1185">Reference proteome</keyword>
<accession>S8CEE7</accession>
<dbReference type="Gene3D" id="1.25.40.10">
    <property type="entry name" value="Tetratricopeptide repeat domain"/>
    <property type="match status" value="6"/>
</dbReference>
<dbReference type="Pfam" id="PF13041">
    <property type="entry name" value="PPR_2"/>
    <property type="match status" value="1"/>
</dbReference>
<dbReference type="Proteomes" id="UP000015453">
    <property type="component" value="Unassembled WGS sequence"/>
</dbReference>
<comment type="caution">
    <text evidence="3">The sequence shown here is derived from an EMBL/GenBank/DDBJ whole genome shotgun (WGS) entry which is preliminary data.</text>
</comment>
<name>S8CEE7_9LAMI</name>
<evidence type="ECO:0000313" key="4">
    <source>
        <dbReference type="Proteomes" id="UP000015453"/>
    </source>
</evidence>
<evidence type="ECO:0000256" key="1">
    <source>
        <dbReference type="ARBA" id="ARBA00022737"/>
    </source>
</evidence>
<feature type="repeat" description="PPR" evidence="2">
    <location>
        <begin position="60"/>
        <end position="90"/>
    </location>
</feature>
<feature type="repeat" description="PPR" evidence="2">
    <location>
        <begin position="264"/>
        <end position="298"/>
    </location>
</feature>
<dbReference type="InterPro" id="IPR002885">
    <property type="entry name" value="PPR_rpt"/>
</dbReference>
<evidence type="ECO:0008006" key="5">
    <source>
        <dbReference type="Google" id="ProtNLM"/>
    </source>
</evidence>
<keyword evidence="1" id="KW-0677">Repeat</keyword>
<feature type="repeat" description="PPR" evidence="2">
    <location>
        <begin position="567"/>
        <end position="601"/>
    </location>
</feature>
<dbReference type="InterPro" id="IPR011990">
    <property type="entry name" value="TPR-like_helical_dom_sf"/>
</dbReference>
<dbReference type="PANTHER" id="PTHR47926">
    <property type="entry name" value="PENTATRICOPEPTIDE REPEAT-CONTAINING PROTEIN"/>
    <property type="match status" value="1"/>
</dbReference>
<dbReference type="InterPro" id="IPR046960">
    <property type="entry name" value="PPR_At4g14850-like_plant"/>
</dbReference>
<dbReference type="FunFam" id="1.25.40.10:FF:000242">
    <property type="entry name" value="Pentatricopeptide repeat-containing protein"/>
    <property type="match status" value="1"/>
</dbReference>
<evidence type="ECO:0000313" key="3">
    <source>
        <dbReference type="EMBL" id="EPS62831.1"/>
    </source>
</evidence>
<evidence type="ECO:0000256" key="2">
    <source>
        <dbReference type="PROSITE-ProRule" id="PRU00708"/>
    </source>
</evidence>
<dbReference type="AlphaFoldDB" id="S8CEE7"/>
<organism evidence="3 4">
    <name type="scientific">Genlisea aurea</name>
    <dbReference type="NCBI Taxonomy" id="192259"/>
    <lineage>
        <taxon>Eukaryota</taxon>
        <taxon>Viridiplantae</taxon>
        <taxon>Streptophyta</taxon>
        <taxon>Embryophyta</taxon>
        <taxon>Tracheophyta</taxon>
        <taxon>Spermatophyta</taxon>
        <taxon>Magnoliopsida</taxon>
        <taxon>eudicotyledons</taxon>
        <taxon>Gunneridae</taxon>
        <taxon>Pentapetalae</taxon>
        <taxon>asterids</taxon>
        <taxon>lamiids</taxon>
        <taxon>Lamiales</taxon>
        <taxon>Lentibulariaceae</taxon>
        <taxon>Genlisea</taxon>
    </lineage>
</organism>
<feature type="non-terminal residue" evidence="3">
    <location>
        <position position="1"/>
    </location>
</feature>
<dbReference type="OrthoDB" id="185373at2759"/>
<dbReference type="NCBIfam" id="TIGR00756">
    <property type="entry name" value="PPR"/>
    <property type="match status" value="5"/>
</dbReference>
<feature type="repeat" description="PPR" evidence="2">
    <location>
        <begin position="161"/>
        <end position="195"/>
    </location>
</feature>
<dbReference type="Pfam" id="PF01535">
    <property type="entry name" value="PPR"/>
    <property type="match status" value="9"/>
</dbReference>
<feature type="repeat" description="PPR" evidence="2">
    <location>
        <begin position="369"/>
        <end position="403"/>
    </location>
</feature>
<dbReference type="PROSITE" id="PS51375">
    <property type="entry name" value="PPR"/>
    <property type="match status" value="5"/>
</dbReference>
<feature type="non-terminal residue" evidence="3">
    <location>
        <position position="726"/>
    </location>
</feature>
<dbReference type="GO" id="GO:0009451">
    <property type="term" value="P:RNA modification"/>
    <property type="evidence" value="ECO:0007669"/>
    <property type="project" value="InterPro"/>
</dbReference>
<dbReference type="PANTHER" id="PTHR47926:SF347">
    <property type="entry name" value="PENTATRICOPEPTIDE REPEAT-CONTAINING PROTEIN"/>
    <property type="match status" value="1"/>
</dbReference>
<gene>
    <name evidence="3" type="ORF">M569_11957</name>
</gene>